<evidence type="ECO:0000259" key="2">
    <source>
        <dbReference type="SMART" id="SM01080"/>
    </source>
</evidence>
<sequence length="386" mass="42547">MWSDNSHALITGFMKHWLYRFGWRLLPGVLASGLTLFAAHVGIFQPLEHSVYRFLFQVRGEQPWDERVAVIEIDEASLATIGQFPWPRHYYADLLETLAPADASVVAFDILFAESAEDDAELALAMEHHGNVVVATAWDKQRGVIGPNADVMEGAIATGHIHHIADTDGITRTYYPKANGTPALSVAAVQHYSPSQAHGLAASHQSLWLNWLGGTQNAPRYSFADVLNGTIPVDSFSDKIVFVGFTGVGLDTMTTPYNQNPPAAGVYQHVVAANNLLAQNHLKPFVVPVMVLLVLLGPGLGYQLFYRRYRVHLLANLIIVVTWGSAVTVAFHHNYWLPTVAPLGTVVATSFFVRLTERLQGKLKLSQFANIDRTLVRQAETITVCE</sequence>
<evidence type="ECO:0000313" key="3">
    <source>
        <dbReference type="EMBL" id="NEZ66242.1"/>
    </source>
</evidence>
<proteinExistence type="predicted"/>
<dbReference type="Proteomes" id="UP000473574">
    <property type="component" value="Unassembled WGS sequence"/>
</dbReference>
<comment type="caution">
    <text evidence="3">The sequence shown here is derived from an EMBL/GenBank/DDBJ whole genome shotgun (WGS) entry which is preliminary data.</text>
</comment>
<dbReference type="EMBL" id="QZCE01000002">
    <property type="protein sequence ID" value="NEZ66242.1"/>
    <property type="molecule type" value="Genomic_DNA"/>
</dbReference>
<protein>
    <submittedName>
        <fullName evidence="3">CHASE2 domain-containing protein</fullName>
    </submittedName>
</protein>
<feature type="transmembrane region" description="Helical" evidence="1">
    <location>
        <begin position="337"/>
        <end position="355"/>
    </location>
</feature>
<feature type="domain" description="CHASE2" evidence="2">
    <location>
        <begin position="44"/>
        <end position="305"/>
    </location>
</feature>
<feature type="transmembrane region" description="Helical" evidence="1">
    <location>
        <begin position="285"/>
        <end position="306"/>
    </location>
</feature>
<dbReference type="AlphaFoldDB" id="A0A6M0SF26"/>
<keyword evidence="1" id="KW-0812">Transmembrane</keyword>
<dbReference type="Pfam" id="PF05226">
    <property type="entry name" value="CHASE2"/>
    <property type="match status" value="1"/>
</dbReference>
<reference evidence="3 4" key="1">
    <citation type="journal article" date="2020" name="Microb. Ecol.">
        <title>Ecogenomics of the Marine Benthic Filamentous Cyanobacterium Adonisia.</title>
        <authorList>
            <person name="Walter J.M."/>
            <person name="Coutinho F.H."/>
            <person name="Leomil L."/>
            <person name="Hargreaves P.I."/>
            <person name="Campeao M.E."/>
            <person name="Vieira V.V."/>
            <person name="Silva B.S."/>
            <person name="Fistarol G.O."/>
            <person name="Salomon P.S."/>
            <person name="Sawabe T."/>
            <person name="Mino S."/>
            <person name="Hosokawa M."/>
            <person name="Miyashita H."/>
            <person name="Maruyama F."/>
            <person name="van Verk M.C."/>
            <person name="Dutilh B.E."/>
            <person name="Thompson C.C."/>
            <person name="Thompson F.L."/>
        </authorList>
    </citation>
    <scope>NUCLEOTIDE SEQUENCE [LARGE SCALE GENOMIC DNA]</scope>
    <source>
        <strain evidence="3 4">CCMR0082</strain>
    </source>
</reference>
<evidence type="ECO:0000256" key="1">
    <source>
        <dbReference type="SAM" id="Phobius"/>
    </source>
</evidence>
<gene>
    <name evidence="3" type="ORF">D0962_26340</name>
</gene>
<organism evidence="3 4">
    <name type="scientific">Adonisia turfae CCMR0082</name>
    <dbReference type="NCBI Taxonomy" id="2304604"/>
    <lineage>
        <taxon>Bacteria</taxon>
        <taxon>Bacillati</taxon>
        <taxon>Cyanobacteriota</taxon>
        <taxon>Adonisia</taxon>
        <taxon>Adonisia turfae</taxon>
    </lineage>
</organism>
<name>A0A6M0SF26_9CYAN</name>
<keyword evidence="1" id="KW-0472">Membrane</keyword>
<keyword evidence="1" id="KW-1133">Transmembrane helix</keyword>
<dbReference type="InterPro" id="IPR007890">
    <property type="entry name" value="CHASE2"/>
</dbReference>
<feature type="transmembrane region" description="Helical" evidence="1">
    <location>
        <begin position="21"/>
        <end position="44"/>
    </location>
</feature>
<accession>A0A6M0SF26</accession>
<evidence type="ECO:0000313" key="4">
    <source>
        <dbReference type="Proteomes" id="UP000473574"/>
    </source>
</evidence>
<feature type="transmembrane region" description="Helical" evidence="1">
    <location>
        <begin position="313"/>
        <end position="331"/>
    </location>
</feature>
<dbReference type="SMART" id="SM01080">
    <property type="entry name" value="CHASE2"/>
    <property type="match status" value="1"/>
</dbReference>